<evidence type="ECO:0000313" key="3">
    <source>
        <dbReference type="EMBL" id="EXC06726.1"/>
    </source>
</evidence>
<organism evidence="3 4">
    <name type="scientific">Morus notabilis</name>
    <dbReference type="NCBI Taxonomy" id="981085"/>
    <lineage>
        <taxon>Eukaryota</taxon>
        <taxon>Viridiplantae</taxon>
        <taxon>Streptophyta</taxon>
        <taxon>Embryophyta</taxon>
        <taxon>Tracheophyta</taxon>
        <taxon>Spermatophyta</taxon>
        <taxon>Magnoliopsida</taxon>
        <taxon>eudicotyledons</taxon>
        <taxon>Gunneridae</taxon>
        <taxon>Pentapetalae</taxon>
        <taxon>rosids</taxon>
        <taxon>fabids</taxon>
        <taxon>Rosales</taxon>
        <taxon>Moraceae</taxon>
        <taxon>Moreae</taxon>
        <taxon>Morus</taxon>
    </lineage>
</organism>
<reference evidence="4" key="1">
    <citation type="submission" date="2013-01" db="EMBL/GenBank/DDBJ databases">
        <title>Draft Genome Sequence of a Mulberry Tree, Morus notabilis C.K. Schneid.</title>
        <authorList>
            <person name="He N."/>
            <person name="Zhao S."/>
        </authorList>
    </citation>
    <scope>NUCLEOTIDE SEQUENCE</scope>
</reference>
<feature type="compositionally biased region" description="Low complexity" evidence="1">
    <location>
        <begin position="23"/>
        <end position="47"/>
    </location>
</feature>
<dbReference type="Pfam" id="PF05678">
    <property type="entry name" value="VQ"/>
    <property type="match status" value="1"/>
</dbReference>
<dbReference type="EMBL" id="KE345565">
    <property type="protein sequence ID" value="EXC06726.1"/>
    <property type="molecule type" value="Genomic_DNA"/>
</dbReference>
<name>W9RSU9_9ROSA</name>
<feature type="region of interest" description="Disordered" evidence="1">
    <location>
        <begin position="1"/>
        <end position="47"/>
    </location>
</feature>
<dbReference type="PANTHER" id="PTHR33179">
    <property type="entry name" value="VQ MOTIF-CONTAINING PROTEIN"/>
    <property type="match status" value="1"/>
</dbReference>
<evidence type="ECO:0000259" key="2">
    <source>
        <dbReference type="Pfam" id="PF05678"/>
    </source>
</evidence>
<dbReference type="eggNOG" id="ENOG502QUSJ">
    <property type="taxonomic scope" value="Eukaryota"/>
</dbReference>
<dbReference type="STRING" id="981085.W9RSU9"/>
<dbReference type="AlphaFoldDB" id="W9RSU9"/>
<feature type="compositionally biased region" description="Basic residues" evidence="1">
    <location>
        <begin position="160"/>
        <end position="169"/>
    </location>
</feature>
<dbReference type="PANTHER" id="PTHR33179:SF58">
    <property type="entry name" value="OS08G0409500 PROTEIN"/>
    <property type="match status" value="1"/>
</dbReference>
<sequence length="429" mass="45733">MDSGNSGSMSSSGDEEYDSRNESIPSFLNPSSSSSISTHHFASSAQSNPSHLLSHHLFDLSPPSNYLQPNSNPSNFLLNLRSDGLRSDHHHHQQQPYQLGPPTSSSYAAGPSAIHLQQQQQPSSSLHNEANTTTTGALRSGNTSTAAATTSSAQTTVVRNSKKRARASRRAPTTVLTTDTSNFRAMVQEFTGIPAPPFSASSFSRRLDLFGGSGSAIRTGGASHLEGPFYPFRPSAQKPQTSPFGNIASSSSSSPLFSNVMVDATNIATSSLNFQPSPSDHHHHHHLISRQPRNMLNMQNPGVNNVAFQSLPLHPNSLNMTGFGAKRGQGNNLTVSTTTSALDNQEVNASYHRGGINSNLQVASDGTVVPLTRQDLWRIDGAGSGDSCKLNYAAAAAANPSEFQAEKGLEINVSTRNEGTVDPWIFPSE</sequence>
<feature type="domain" description="VQ" evidence="2">
    <location>
        <begin position="170"/>
        <end position="197"/>
    </location>
</feature>
<keyword evidence="4" id="KW-1185">Reference proteome</keyword>
<dbReference type="Proteomes" id="UP000030645">
    <property type="component" value="Unassembled WGS sequence"/>
</dbReference>
<evidence type="ECO:0000313" key="4">
    <source>
        <dbReference type="Proteomes" id="UP000030645"/>
    </source>
</evidence>
<gene>
    <name evidence="3" type="ORF">L484_021565</name>
</gene>
<dbReference type="InterPro" id="IPR008889">
    <property type="entry name" value="VQ"/>
</dbReference>
<feature type="compositionally biased region" description="Polar residues" evidence="1">
    <location>
        <begin position="94"/>
        <end position="107"/>
    </location>
</feature>
<proteinExistence type="predicted"/>
<feature type="compositionally biased region" description="Polar residues" evidence="1">
    <location>
        <begin position="122"/>
        <end position="142"/>
    </location>
</feature>
<feature type="compositionally biased region" description="Low complexity" evidence="1">
    <location>
        <begin position="1"/>
        <end position="12"/>
    </location>
</feature>
<evidence type="ECO:0000256" key="1">
    <source>
        <dbReference type="SAM" id="MobiDB-lite"/>
    </source>
</evidence>
<accession>W9RSU9</accession>
<protein>
    <recommendedName>
        <fullName evidence="2">VQ domain-containing protein</fullName>
    </recommendedName>
</protein>
<dbReference type="InterPro" id="IPR039609">
    <property type="entry name" value="VQ_15/22"/>
</dbReference>
<dbReference type="KEGG" id="mnt:21404418"/>
<dbReference type="OrthoDB" id="780193at2759"/>
<feature type="region of interest" description="Disordered" evidence="1">
    <location>
        <begin position="86"/>
        <end position="174"/>
    </location>
</feature>
<feature type="compositionally biased region" description="Low complexity" evidence="1">
    <location>
        <begin position="143"/>
        <end position="156"/>
    </location>
</feature>